<name>A0A6A5CFS4_NAEFO</name>
<dbReference type="GeneID" id="68114593"/>
<accession>A0A6A5CFS4</accession>
<dbReference type="AlphaFoldDB" id="A0A6A5CFS4"/>
<dbReference type="Proteomes" id="UP000444721">
    <property type="component" value="Unassembled WGS sequence"/>
</dbReference>
<evidence type="ECO:0000313" key="1">
    <source>
        <dbReference type="EMBL" id="KAF0984198.1"/>
    </source>
</evidence>
<dbReference type="VEuPathDB" id="AmoebaDB:FDP41_007375"/>
<protein>
    <submittedName>
        <fullName evidence="1">Uncharacterized protein</fullName>
    </submittedName>
</protein>
<evidence type="ECO:0000313" key="2">
    <source>
        <dbReference type="Proteomes" id="UP000444721"/>
    </source>
</evidence>
<sequence>MQPRINFHYLEVKKPGKQAFIFASVSAGAYLVTQLSKTVFGLPSTTPNNDREMIQFYRPIDQRETWSFDFTSIAPPRPKRED</sequence>
<gene>
    <name evidence="1" type="ORF">FDP41_007375</name>
</gene>
<reference evidence="1 2" key="1">
    <citation type="journal article" date="2019" name="Sci. Rep.">
        <title>Nanopore sequencing improves the draft genome of the human pathogenic amoeba Naegleria fowleri.</title>
        <authorList>
            <person name="Liechti N."/>
            <person name="Schurch N."/>
            <person name="Bruggmann R."/>
            <person name="Wittwer M."/>
        </authorList>
    </citation>
    <scope>NUCLEOTIDE SEQUENCE [LARGE SCALE GENOMIC DNA]</scope>
    <source>
        <strain evidence="1 2">ATCC 30894</strain>
    </source>
</reference>
<proteinExistence type="predicted"/>
<keyword evidence="2" id="KW-1185">Reference proteome</keyword>
<comment type="caution">
    <text evidence="1">The sequence shown here is derived from an EMBL/GenBank/DDBJ whole genome shotgun (WGS) entry which is preliminary data.</text>
</comment>
<organism evidence="1 2">
    <name type="scientific">Naegleria fowleri</name>
    <name type="common">Brain eating amoeba</name>
    <dbReference type="NCBI Taxonomy" id="5763"/>
    <lineage>
        <taxon>Eukaryota</taxon>
        <taxon>Discoba</taxon>
        <taxon>Heterolobosea</taxon>
        <taxon>Tetramitia</taxon>
        <taxon>Eutetramitia</taxon>
        <taxon>Vahlkampfiidae</taxon>
        <taxon>Naegleria</taxon>
    </lineage>
</organism>
<dbReference type="VEuPathDB" id="AmoebaDB:NfTy_002670"/>
<dbReference type="EMBL" id="VFQX01000003">
    <property type="protein sequence ID" value="KAF0984198.1"/>
    <property type="molecule type" value="Genomic_DNA"/>
</dbReference>
<dbReference type="RefSeq" id="XP_044568911.1">
    <property type="nucleotide sequence ID" value="XM_044711113.1"/>
</dbReference>